<feature type="domain" description="HTH araC/xylS-type" evidence="4">
    <location>
        <begin position="153"/>
        <end position="251"/>
    </location>
</feature>
<gene>
    <name evidence="5" type="ORF">G8770_16540</name>
</gene>
<dbReference type="EMBL" id="JAAONZ010000014">
    <property type="protein sequence ID" value="NHO67158.1"/>
    <property type="molecule type" value="Genomic_DNA"/>
</dbReference>
<dbReference type="Gene3D" id="3.40.50.2300">
    <property type="match status" value="1"/>
</dbReference>
<dbReference type="Pfam" id="PF12833">
    <property type="entry name" value="HTH_18"/>
    <property type="match status" value="1"/>
</dbReference>
<evidence type="ECO:0000313" key="6">
    <source>
        <dbReference type="Proteomes" id="UP000787472"/>
    </source>
</evidence>
<dbReference type="InterPro" id="IPR020449">
    <property type="entry name" value="Tscrpt_reg_AraC-type_HTH"/>
</dbReference>
<dbReference type="InterPro" id="IPR018062">
    <property type="entry name" value="HTH_AraC-typ_CS"/>
</dbReference>
<evidence type="ECO:0000256" key="3">
    <source>
        <dbReference type="ARBA" id="ARBA00023163"/>
    </source>
</evidence>
<evidence type="ECO:0000259" key="4">
    <source>
        <dbReference type="PROSITE" id="PS01124"/>
    </source>
</evidence>
<dbReference type="InterPro" id="IPR011006">
    <property type="entry name" value="CheY-like_superfamily"/>
</dbReference>
<dbReference type="GO" id="GO:0043565">
    <property type="term" value="F:sequence-specific DNA binding"/>
    <property type="evidence" value="ECO:0007669"/>
    <property type="project" value="InterPro"/>
</dbReference>
<keyword evidence="3" id="KW-0804">Transcription</keyword>
<dbReference type="SMART" id="SM00342">
    <property type="entry name" value="HTH_ARAC"/>
    <property type="match status" value="1"/>
</dbReference>
<dbReference type="PROSITE" id="PS01124">
    <property type="entry name" value="HTH_ARAC_FAMILY_2"/>
    <property type="match status" value="1"/>
</dbReference>
<dbReference type="GO" id="GO:0003700">
    <property type="term" value="F:DNA-binding transcription factor activity"/>
    <property type="evidence" value="ECO:0007669"/>
    <property type="project" value="InterPro"/>
</dbReference>
<dbReference type="SUPFAM" id="SSF52172">
    <property type="entry name" value="CheY-like"/>
    <property type="match status" value="1"/>
</dbReference>
<dbReference type="PANTHER" id="PTHR43280:SF28">
    <property type="entry name" value="HTH-TYPE TRANSCRIPTIONAL ACTIVATOR RHAS"/>
    <property type="match status" value="1"/>
</dbReference>
<dbReference type="RefSeq" id="WP_167189314.1">
    <property type="nucleotide sequence ID" value="NZ_JAAONZ010000014.1"/>
</dbReference>
<protein>
    <submittedName>
        <fullName evidence="5">Helix-turn-helix domain-containing protein</fullName>
    </submittedName>
</protein>
<dbReference type="PROSITE" id="PS00041">
    <property type="entry name" value="HTH_ARAC_FAMILY_1"/>
    <property type="match status" value="1"/>
</dbReference>
<keyword evidence="6" id="KW-1185">Reference proteome</keyword>
<keyword evidence="2" id="KW-0238">DNA-binding</keyword>
<proteinExistence type="predicted"/>
<name>A0A9E5T3G5_9GAMM</name>
<dbReference type="InterPro" id="IPR018060">
    <property type="entry name" value="HTH_AraC"/>
</dbReference>
<sequence length="256" mass="29586">MDTSILWFNLSSPENKSNVADEFSKHCQVLEYEYSSGLLEDVVRQVNLICFEYDFPDVASLELLRTTRIQYPSVPVMMISCVHSEELAIWALRMQIREYFVSPVSAQEVKSVVEALESQQRRDAGIIDLTHSRRFALPTDCRYHNSAQKTSVMPAINYVQTHLHEKIREVEVARLCNMSPFKFSREFKRCYDMTFQEYVITLRMKKASELLVNPNVLVADVAYQVGFRDPSYFTRLFKKHKGISPSDCRGAETALS</sequence>
<dbReference type="SUPFAM" id="SSF46689">
    <property type="entry name" value="Homeodomain-like"/>
    <property type="match status" value="2"/>
</dbReference>
<organism evidence="5 6">
    <name type="scientific">Pseudomaricurvus hydrocarbonicus</name>
    <dbReference type="NCBI Taxonomy" id="1470433"/>
    <lineage>
        <taxon>Bacteria</taxon>
        <taxon>Pseudomonadati</taxon>
        <taxon>Pseudomonadota</taxon>
        <taxon>Gammaproteobacteria</taxon>
        <taxon>Cellvibrionales</taxon>
        <taxon>Cellvibrionaceae</taxon>
        <taxon>Pseudomaricurvus</taxon>
    </lineage>
</organism>
<dbReference type="PRINTS" id="PR00032">
    <property type="entry name" value="HTHARAC"/>
</dbReference>
<dbReference type="InterPro" id="IPR009057">
    <property type="entry name" value="Homeodomain-like_sf"/>
</dbReference>
<comment type="caution">
    <text evidence="5">The sequence shown here is derived from an EMBL/GenBank/DDBJ whole genome shotgun (WGS) entry which is preliminary data.</text>
</comment>
<evidence type="ECO:0000256" key="2">
    <source>
        <dbReference type="ARBA" id="ARBA00023125"/>
    </source>
</evidence>
<evidence type="ECO:0000313" key="5">
    <source>
        <dbReference type="EMBL" id="NHO67158.1"/>
    </source>
</evidence>
<dbReference type="PANTHER" id="PTHR43280">
    <property type="entry name" value="ARAC-FAMILY TRANSCRIPTIONAL REGULATOR"/>
    <property type="match status" value="1"/>
</dbReference>
<reference evidence="5" key="1">
    <citation type="submission" date="2020-03" db="EMBL/GenBank/DDBJ databases">
        <authorList>
            <person name="Guo F."/>
        </authorList>
    </citation>
    <scope>NUCLEOTIDE SEQUENCE</scope>
    <source>
        <strain evidence="5">JCM 30134</strain>
    </source>
</reference>
<dbReference type="Gene3D" id="1.10.10.60">
    <property type="entry name" value="Homeodomain-like"/>
    <property type="match status" value="2"/>
</dbReference>
<keyword evidence="1" id="KW-0805">Transcription regulation</keyword>
<dbReference type="Proteomes" id="UP000787472">
    <property type="component" value="Unassembled WGS sequence"/>
</dbReference>
<dbReference type="AlphaFoldDB" id="A0A9E5T3G5"/>
<evidence type="ECO:0000256" key="1">
    <source>
        <dbReference type="ARBA" id="ARBA00023015"/>
    </source>
</evidence>
<accession>A0A9E5T3G5</accession>